<dbReference type="RefSeq" id="WP_058506196.1">
    <property type="nucleotide sequence ID" value="NZ_CAAAIK010000013.1"/>
</dbReference>
<dbReference type="PATRIC" id="fig|45073.5.peg.66"/>
<comment type="caution">
    <text evidence="1">The sequence shown here is derived from an EMBL/GenBank/DDBJ whole genome shotgun (WGS) entry which is preliminary data.</text>
</comment>
<name>A0A0W0Y966_9GAMM</name>
<gene>
    <name evidence="1" type="ORF">Lqui_0062</name>
</gene>
<dbReference type="EMBL" id="LNYS01000001">
    <property type="protein sequence ID" value="KTD53107.1"/>
    <property type="molecule type" value="Genomic_DNA"/>
</dbReference>
<dbReference type="STRING" id="45073.Lqui_0062"/>
<dbReference type="OrthoDB" id="5644508at2"/>
<organism evidence="1 2">
    <name type="scientific">Legionella quinlivanii</name>
    <dbReference type="NCBI Taxonomy" id="45073"/>
    <lineage>
        <taxon>Bacteria</taxon>
        <taxon>Pseudomonadati</taxon>
        <taxon>Pseudomonadota</taxon>
        <taxon>Gammaproteobacteria</taxon>
        <taxon>Legionellales</taxon>
        <taxon>Legionellaceae</taxon>
        <taxon>Legionella</taxon>
    </lineage>
</organism>
<sequence length="227" mass="25276">MPDLSPISEFIRSTEINPVPSSFPKTLAMEALQYVKSLPTHAPESDEAKVSEEQIETILNGNGSTLDKIKASYIAMKQTGACNSKHQALCAFQFILNRLISSRVADINKTMPLELLSLLKHFIVKINNEVICDPALDACYLASDLPTLISRDHKADWGMFHDPSIYFKIEKNWLCYSCLNPNNTASLDRASMESIYNLFPQVYSDSPLTKSVPQKAEDGPNIVVPKP</sequence>
<accession>A0A0W0Y966</accession>
<evidence type="ECO:0000313" key="2">
    <source>
        <dbReference type="Proteomes" id="UP000054618"/>
    </source>
</evidence>
<protein>
    <submittedName>
        <fullName evidence="1">Dot/Icm T4SS effector</fullName>
    </submittedName>
</protein>
<keyword evidence="2" id="KW-1185">Reference proteome</keyword>
<proteinExistence type="predicted"/>
<evidence type="ECO:0000313" key="1">
    <source>
        <dbReference type="EMBL" id="KTD53107.1"/>
    </source>
</evidence>
<reference evidence="1 2" key="1">
    <citation type="submission" date="2015-11" db="EMBL/GenBank/DDBJ databases">
        <title>Genomic analysis of 38 Legionella species identifies large and diverse effector repertoires.</title>
        <authorList>
            <person name="Burstein D."/>
            <person name="Amaro F."/>
            <person name="Zusman T."/>
            <person name="Lifshitz Z."/>
            <person name="Cohen O."/>
            <person name="Gilbert J.A."/>
            <person name="Pupko T."/>
            <person name="Shuman H.A."/>
            <person name="Segal G."/>
        </authorList>
    </citation>
    <scope>NUCLEOTIDE SEQUENCE [LARGE SCALE GENOMIC DNA]</scope>
    <source>
        <strain evidence="1 2">CDC#1442-AUS-E</strain>
    </source>
</reference>
<dbReference type="Proteomes" id="UP000054618">
    <property type="component" value="Unassembled WGS sequence"/>
</dbReference>
<dbReference type="AlphaFoldDB" id="A0A0W0Y966"/>